<dbReference type="RefSeq" id="WP_133958912.1">
    <property type="nucleotide sequence ID" value="NZ_SORI01000022.1"/>
</dbReference>
<keyword evidence="2" id="KW-0012">Acyltransferase</keyword>
<dbReference type="GO" id="GO:0016747">
    <property type="term" value="F:acyltransferase activity, transferring groups other than amino-acyl groups"/>
    <property type="evidence" value="ECO:0007669"/>
    <property type="project" value="InterPro"/>
</dbReference>
<keyword evidence="1 4" id="KW-0808">Transferase</keyword>
<gene>
    <name evidence="4" type="ORF">C8D99_12231</name>
</gene>
<keyword evidence="5" id="KW-1185">Reference proteome</keyword>
<dbReference type="InterPro" id="IPR050832">
    <property type="entry name" value="Bact_Acetyltransf"/>
</dbReference>
<dbReference type="InterPro" id="IPR016181">
    <property type="entry name" value="Acyl_CoA_acyltransferase"/>
</dbReference>
<sequence>MEHFNEKQAAAEAAQTFEASLRLWRTLSSCRAKESQGVFLLSTGTAIPDQNYALRTKKGNGAAMAAEALSFFASENMPFTWWISPGTEALSESGEVARAGLPLRCSPPAMLLRLREGRNAAPPFSGGDISVCRTSGEAAEWAASSLEGFGSEPHHLEAFAAFAASMTEEPVRDRFRLLTLSFRGRPAATALLTLPGKTAGLFYFSVLPEFRRLGLGNRLLDRTLKEAREAGCSAVALQASPMGFPLYRKYGFRECGRFLVHSPHPDAC</sequence>
<dbReference type="SUPFAM" id="SSF55729">
    <property type="entry name" value="Acyl-CoA N-acyltransferases (Nat)"/>
    <property type="match status" value="1"/>
</dbReference>
<organism evidence="4 5">
    <name type="scientific">Aminivibrio pyruvatiphilus</name>
    <dbReference type="NCBI Taxonomy" id="1005740"/>
    <lineage>
        <taxon>Bacteria</taxon>
        <taxon>Thermotogati</taxon>
        <taxon>Synergistota</taxon>
        <taxon>Synergistia</taxon>
        <taxon>Synergistales</taxon>
        <taxon>Aminobacteriaceae</taxon>
        <taxon>Aminivibrio</taxon>
    </lineage>
</organism>
<dbReference type="Proteomes" id="UP000295066">
    <property type="component" value="Unassembled WGS sequence"/>
</dbReference>
<dbReference type="Gene3D" id="3.40.630.30">
    <property type="match status" value="1"/>
</dbReference>
<dbReference type="Pfam" id="PF13480">
    <property type="entry name" value="Acetyltransf_6"/>
    <property type="match status" value="1"/>
</dbReference>
<dbReference type="AlphaFoldDB" id="A0A4R8M3X3"/>
<comment type="caution">
    <text evidence="4">The sequence shown here is derived from an EMBL/GenBank/DDBJ whole genome shotgun (WGS) entry which is preliminary data.</text>
</comment>
<dbReference type="InterPro" id="IPR038740">
    <property type="entry name" value="BioF2-like_GNAT_dom"/>
</dbReference>
<reference evidence="4 5" key="1">
    <citation type="submission" date="2019-03" db="EMBL/GenBank/DDBJ databases">
        <title>Genomic Encyclopedia of Type Strains, Phase IV (KMG-IV): sequencing the most valuable type-strain genomes for metagenomic binning, comparative biology and taxonomic classification.</title>
        <authorList>
            <person name="Goeker M."/>
        </authorList>
    </citation>
    <scope>NUCLEOTIDE SEQUENCE [LARGE SCALE GENOMIC DNA]</scope>
    <source>
        <strain evidence="4 5">DSM 25964</strain>
    </source>
</reference>
<dbReference type="EMBL" id="SORI01000022">
    <property type="protein sequence ID" value="TDY55863.1"/>
    <property type="molecule type" value="Genomic_DNA"/>
</dbReference>
<name>A0A4R8M3X3_9BACT</name>
<evidence type="ECO:0000256" key="1">
    <source>
        <dbReference type="ARBA" id="ARBA00022679"/>
    </source>
</evidence>
<evidence type="ECO:0000259" key="3">
    <source>
        <dbReference type="PROSITE" id="PS51186"/>
    </source>
</evidence>
<accession>A0A4R8M3X3</accession>
<dbReference type="PANTHER" id="PTHR43877">
    <property type="entry name" value="AMINOALKYLPHOSPHONATE N-ACETYLTRANSFERASE-RELATED-RELATED"/>
    <property type="match status" value="1"/>
</dbReference>
<evidence type="ECO:0000313" key="5">
    <source>
        <dbReference type="Proteomes" id="UP000295066"/>
    </source>
</evidence>
<proteinExistence type="predicted"/>
<evidence type="ECO:0000256" key="2">
    <source>
        <dbReference type="ARBA" id="ARBA00023315"/>
    </source>
</evidence>
<protein>
    <submittedName>
        <fullName evidence="4">Acetyltransferase (GNAT) family protein</fullName>
    </submittedName>
</protein>
<dbReference type="InterPro" id="IPR000182">
    <property type="entry name" value="GNAT_dom"/>
</dbReference>
<dbReference type="PROSITE" id="PS51186">
    <property type="entry name" value="GNAT"/>
    <property type="match status" value="1"/>
</dbReference>
<evidence type="ECO:0000313" key="4">
    <source>
        <dbReference type="EMBL" id="TDY55863.1"/>
    </source>
</evidence>
<feature type="domain" description="N-acetyltransferase" evidence="3">
    <location>
        <begin position="101"/>
        <end position="268"/>
    </location>
</feature>
<dbReference type="OrthoDB" id="2350893at2"/>
<dbReference type="CDD" id="cd04301">
    <property type="entry name" value="NAT_SF"/>
    <property type="match status" value="1"/>
</dbReference>